<sequence>MNTVKPLLPSGSSLLEKRAAECLQEAVTNRIDFENLINPHKCPVKLLPYLAWALSVDYWEEYWSEQQKRQAIIDSYHNHQRKGTVGAVRRIVESLGYDFEIREWFKEKRERQAGTFRIFVELKDKGISEKIYQELERLLEDAKPVSRHITELAVSATSRGKANIFSAAHSGEIILIKPR</sequence>
<dbReference type="InterPro" id="IPR006521">
    <property type="entry name" value="Tail_protein_I"/>
</dbReference>
<dbReference type="EMBL" id="KP137436">
    <property type="protein sequence ID" value="AJA73072.1"/>
    <property type="molecule type" value="Genomic_DNA"/>
</dbReference>
<reference evidence="1 2" key="1">
    <citation type="journal article" date="2015" name="BMC Microbiol.">
        <title>Comparative analysis of multiple inducible phages from Mannheimia haemolytica.</title>
        <authorList>
            <person name="Niu Y.D."/>
            <person name="Cook S.R."/>
            <person name="Wang J."/>
            <person name="Klima C.L."/>
            <person name="Hsu Y.H."/>
            <person name="Kropinski A.M."/>
            <person name="Turner D."/>
            <person name="McAllister T.A."/>
        </authorList>
    </citation>
    <scope>NUCLEOTIDE SEQUENCE [LARGE SCALE GENOMIC DNA]</scope>
</reference>
<organism evidence="1 2">
    <name type="scientific">Mannheimia phage vB_MhM_1127AP1</name>
    <dbReference type="NCBI Taxonomy" id="1572746"/>
    <lineage>
        <taxon>Viruses</taxon>
        <taxon>Duplodnaviria</taxon>
        <taxon>Heunggongvirae</taxon>
        <taxon>Uroviricota</taxon>
        <taxon>Caudoviricetes</taxon>
        <taxon>Peduoviridae</taxon>
        <taxon>Baylorvirus</taxon>
        <taxon>Baylorvirus bv1127AP1</taxon>
    </lineage>
</organism>
<name>A0A0M3LQB4_9CAUD</name>
<dbReference type="Proteomes" id="UP000224663">
    <property type="component" value="Segment"/>
</dbReference>
<proteinExistence type="predicted"/>
<gene>
    <name evidence="1" type="ORF">1127AP1_20</name>
</gene>
<protein>
    <submittedName>
        <fullName evidence="1">Tail formation protein I</fullName>
    </submittedName>
</protein>
<evidence type="ECO:0000313" key="1">
    <source>
        <dbReference type="EMBL" id="AJA73072.1"/>
    </source>
</evidence>
<dbReference type="Pfam" id="PF09684">
    <property type="entry name" value="Tail_P2_I"/>
    <property type="match status" value="1"/>
</dbReference>
<evidence type="ECO:0000313" key="2">
    <source>
        <dbReference type="Proteomes" id="UP000224663"/>
    </source>
</evidence>
<dbReference type="NCBIfam" id="TIGR01634">
    <property type="entry name" value="tail_P2_I"/>
    <property type="match status" value="1"/>
</dbReference>
<keyword evidence="2" id="KW-1185">Reference proteome</keyword>
<accession>A0A0M3LQB4</accession>